<evidence type="ECO:0000313" key="3">
    <source>
        <dbReference type="Proteomes" id="UP000027222"/>
    </source>
</evidence>
<organism evidence="2 3">
    <name type="scientific">Galerina marginata (strain CBS 339.88)</name>
    <dbReference type="NCBI Taxonomy" id="685588"/>
    <lineage>
        <taxon>Eukaryota</taxon>
        <taxon>Fungi</taxon>
        <taxon>Dikarya</taxon>
        <taxon>Basidiomycota</taxon>
        <taxon>Agaricomycotina</taxon>
        <taxon>Agaricomycetes</taxon>
        <taxon>Agaricomycetidae</taxon>
        <taxon>Agaricales</taxon>
        <taxon>Agaricineae</taxon>
        <taxon>Strophariaceae</taxon>
        <taxon>Galerina</taxon>
    </lineage>
</organism>
<reference evidence="3" key="1">
    <citation type="journal article" date="2014" name="Proc. Natl. Acad. Sci. U.S.A.">
        <title>Extensive sampling of basidiomycete genomes demonstrates inadequacy of the white-rot/brown-rot paradigm for wood decay fungi.</title>
        <authorList>
            <person name="Riley R."/>
            <person name="Salamov A.A."/>
            <person name="Brown D.W."/>
            <person name="Nagy L.G."/>
            <person name="Floudas D."/>
            <person name="Held B.W."/>
            <person name="Levasseur A."/>
            <person name="Lombard V."/>
            <person name="Morin E."/>
            <person name="Otillar R."/>
            <person name="Lindquist E.A."/>
            <person name="Sun H."/>
            <person name="LaButti K.M."/>
            <person name="Schmutz J."/>
            <person name="Jabbour D."/>
            <person name="Luo H."/>
            <person name="Baker S.E."/>
            <person name="Pisabarro A.G."/>
            <person name="Walton J.D."/>
            <person name="Blanchette R.A."/>
            <person name="Henrissat B."/>
            <person name="Martin F."/>
            <person name="Cullen D."/>
            <person name="Hibbett D.S."/>
            <person name="Grigoriev I.V."/>
        </authorList>
    </citation>
    <scope>NUCLEOTIDE SEQUENCE [LARGE SCALE GENOMIC DNA]</scope>
    <source>
        <strain evidence="3">CBS 339.88</strain>
    </source>
</reference>
<keyword evidence="1" id="KW-0472">Membrane</keyword>
<evidence type="ECO:0000313" key="2">
    <source>
        <dbReference type="EMBL" id="KDR83826.1"/>
    </source>
</evidence>
<protein>
    <submittedName>
        <fullName evidence="2">Uncharacterized protein</fullName>
    </submittedName>
</protein>
<dbReference type="EMBL" id="KL142368">
    <property type="protein sequence ID" value="KDR83826.1"/>
    <property type="molecule type" value="Genomic_DNA"/>
</dbReference>
<proteinExistence type="predicted"/>
<feature type="transmembrane region" description="Helical" evidence="1">
    <location>
        <begin position="6"/>
        <end position="25"/>
    </location>
</feature>
<keyword evidence="3" id="KW-1185">Reference proteome</keyword>
<dbReference type="HOGENOM" id="CLU_2922768_0_0_1"/>
<accession>A0A067TKY6</accession>
<sequence>MRWGSYWLECLLTVLVLAVNGLRWFHATDASSPLVGSSGWTPQRKLAARYAAINRFHLRLT</sequence>
<keyword evidence="1" id="KW-0812">Transmembrane</keyword>
<dbReference type="AlphaFoldDB" id="A0A067TKY6"/>
<keyword evidence="1" id="KW-1133">Transmembrane helix</keyword>
<dbReference type="STRING" id="685588.A0A067TKY6"/>
<evidence type="ECO:0000256" key="1">
    <source>
        <dbReference type="SAM" id="Phobius"/>
    </source>
</evidence>
<dbReference type="Proteomes" id="UP000027222">
    <property type="component" value="Unassembled WGS sequence"/>
</dbReference>
<gene>
    <name evidence="2" type="ORF">GALMADRAFT_236237</name>
</gene>
<name>A0A067TKY6_GALM3</name>